<dbReference type="EMBL" id="QFCQ01000059">
    <property type="protein sequence ID" value="RDW12917.1"/>
    <property type="molecule type" value="Genomic_DNA"/>
</dbReference>
<keyword evidence="4" id="KW-1185">Reference proteome</keyword>
<comment type="similarity">
    <text evidence="1">Belongs to the CapA family.</text>
</comment>
<proteinExistence type="inferred from homology"/>
<organism evidence="3 4">
    <name type="scientific">Paracoccus thiocyanatus</name>
    <dbReference type="NCBI Taxonomy" id="34006"/>
    <lineage>
        <taxon>Bacteria</taxon>
        <taxon>Pseudomonadati</taxon>
        <taxon>Pseudomonadota</taxon>
        <taxon>Alphaproteobacteria</taxon>
        <taxon>Rhodobacterales</taxon>
        <taxon>Paracoccaceae</taxon>
        <taxon>Paracoccus</taxon>
    </lineage>
</organism>
<accession>A0A3D8PBV0</accession>
<reference evidence="3 4" key="1">
    <citation type="submission" date="2018-05" db="EMBL/GenBank/DDBJ databases">
        <title>Whole genome sequencing of Paracoccus thiocyanatus SST.</title>
        <authorList>
            <person name="Ghosh W."/>
            <person name="Rameez M.J."/>
            <person name="Roy C."/>
        </authorList>
    </citation>
    <scope>NUCLEOTIDE SEQUENCE [LARGE SCALE GENOMIC DNA]</scope>
    <source>
        <strain evidence="3 4">SST</strain>
    </source>
</reference>
<dbReference type="SMART" id="SM00854">
    <property type="entry name" value="PGA_cap"/>
    <property type="match status" value="1"/>
</dbReference>
<dbReference type="AlphaFoldDB" id="A0A3D8PBV0"/>
<evidence type="ECO:0000313" key="3">
    <source>
        <dbReference type="EMBL" id="RDW12917.1"/>
    </source>
</evidence>
<evidence type="ECO:0000256" key="1">
    <source>
        <dbReference type="ARBA" id="ARBA00005662"/>
    </source>
</evidence>
<evidence type="ECO:0000259" key="2">
    <source>
        <dbReference type="SMART" id="SM00854"/>
    </source>
</evidence>
<protein>
    <recommendedName>
        <fullName evidence="2">Capsule synthesis protein CapA domain-containing protein</fullName>
    </recommendedName>
</protein>
<dbReference type="InterPro" id="IPR019079">
    <property type="entry name" value="Capsule_synth_CapA"/>
</dbReference>
<feature type="domain" description="Capsule synthesis protein CapA" evidence="2">
    <location>
        <begin position="32"/>
        <end position="360"/>
    </location>
</feature>
<comment type="caution">
    <text evidence="3">The sequence shown here is derived from an EMBL/GenBank/DDBJ whole genome shotgun (WGS) entry which is preliminary data.</text>
</comment>
<name>A0A3D8PBV0_9RHOB</name>
<sequence>MSGEQAREPNLPWVSRRDLARETGPKLSAPFRVAAVGDLISPQPLKRADPRFAFFGERIRAADVGLANMESSLVDMAGNDMAIAGTAAPFSLGEAIRDMGFTMMSRANNHTFDCGAAGMVSTDAALDRLGITHAGTGPNLQEARKARFRETPKGRVGLVSVYSLADTGHFGPAYARTEATSRIGGLGGAPGINPLHLTAYNIVAPDDLKRLHDIATATYGPRPGAWRPATDTTPARLRFFDQWYQAGDDPGSIHYEMASADRDGLLDSIRNGKIYADFLIVAIHSHQATRFDPTGAFGDVRGLKEPVEHYAPDFLVEFAHAAIDAGADMFVSHGVHALAGVEIYRSRPIFYGLSNFIFQCGLQLGPSYDVLANWNRKSELEHPACHEAVLAEADFEDGLLREVRLYPADLGGGARPLSQMGIPLVPEPEQAERILHDLAQYSRPYGTEIEIQEGVGTIRT</sequence>
<dbReference type="InterPro" id="IPR052169">
    <property type="entry name" value="CW_Biosynth-Accessory"/>
</dbReference>
<dbReference type="SUPFAM" id="SSF56300">
    <property type="entry name" value="Metallo-dependent phosphatases"/>
    <property type="match status" value="1"/>
</dbReference>
<gene>
    <name evidence="3" type="ORF">DIE28_10980</name>
</gene>
<dbReference type="PANTHER" id="PTHR33393">
    <property type="entry name" value="POLYGLUTAMINE SYNTHESIS ACCESSORY PROTEIN RV0574C-RELATED"/>
    <property type="match status" value="1"/>
</dbReference>
<evidence type="ECO:0000313" key="4">
    <source>
        <dbReference type="Proteomes" id="UP000256679"/>
    </source>
</evidence>
<dbReference type="PANTHER" id="PTHR33393:SF13">
    <property type="entry name" value="PGA BIOSYNTHESIS PROTEIN CAPA"/>
    <property type="match status" value="1"/>
</dbReference>
<dbReference type="InterPro" id="IPR029052">
    <property type="entry name" value="Metallo-depent_PP-like"/>
</dbReference>
<dbReference type="Proteomes" id="UP000256679">
    <property type="component" value="Unassembled WGS sequence"/>
</dbReference>
<dbReference type="Pfam" id="PF09587">
    <property type="entry name" value="PGA_cap"/>
    <property type="match status" value="2"/>
</dbReference>